<organism evidence="1 2">
    <name type="scientific">Geodermatophilus dictyosporus</name>
    <dbReference type="NCBI Taxonomy" id="1523247"/>
    <lineage>
        <taxon>Bacteria</taxon>
        <taxon>Bacillati</taxon>
        <taxon>Actinomycetota</taxon>
        <taxon>Actinomycetes</taxon>
        <taxon>Geodermatophilales</taxon>
        <taxon>Geodermatophilaceae</taxon>
        <taxon>Geodermatophilus</taxon>
    </lineage>
</organism>
<accession>A0A1I5TTC3</accession>
<evidence type="ECO:0000313" key="2">
    <source>
        <dbReference type="Proteomes" id="UP000198857"/>
    </source>
</evidence>
<sequence>MTVSDPRTIDAVTRSAGGLLVLAVTEDRPYTAEDGERLAGELWAKLDAYGQALRSGRVPERRGDEPVAVVLAPATEPPDAVREVLAAAGRALADAGVTVTWRPPTRPGRDTEAVLRDLGAALLAAAPEGATRLRYRAVVAGPVRRDVLTADGTPGERSREVAVPAAVRVAVEELKRVMWTPERGTWLETDVVLDRAARRLLPLFNHDLEPAGPPLPAEALVAELRSCPRPAGAVPGWVAARIG</sequence>
<proteinExistence type="predicted"/>
<dbReference type="AlphaFoldDB" id="A0A1I5TTC3"/>
<evidence type="ECO:0000313" key="1">
    <source>
        <dbReference type="EMBL" id="SFP86151.1"/>
    </source>
</evidence>
<protein>
    <submittedName>
        <fullName evidence="1">Uncharacterized protein</fullName>
    </submittedName>
</protein>
<name>A0A1I5TTC3_9ACTN</name>
<reference evidence="2" key="1">
    <citation type="submission" date="2016-10" db="EMBL/GenBank/DDBJ databases">
        <authorList>
            <person name="Varghese N."/>
            <person name="Submissions S."/>
        </authorList>
    </citation>
    <scope>NUCLEOTIDE SEQUENCE [LARGE SCALE GENOMIC DNA]</scope>
    <source>
        <strain evidence="2">DSM 44208</strain>
    </source>
</reference>
<dbReference type="OrthoDB" id="4076188at2"/>
<dbReference type="STRING" id="1523247.SAMN05660464_4497"/>
<gene>
    <name evidence="1" type="ORF">SAMN05660464_4497</name>
</gene>
<dbReference type="RefSeq" id="WP_091115075.1">
    <property type="nucleotide sequence ID" value="NZ_FOWQ01000009.1"/>
</dbReference>
<dbReference type="EMBL" id="FOWQ01000009">
    <property type="protein sequence ID" value="SFP86151.1"/>
    <property type="molecule type" value="Genomic_DNA"/>
</dbReference>
<keyword evidence="2" id="KW-1185">Reference proteome</keyword>
<dbReference type="Proteomes" id="UP000198857">
    <property type="component" value="Unassembled WGS sequence"/>
</dbReference>